<dbReference type="AlphaFoldDB" id="A0A2Z3H8A8"/>
<dbReference type="OrthoDB" id="65630at2"/>
<accession>A0A2Z3H8A8</accession>
<protein>
    <recommendedName>
        <fullName evidence="3">Queuine tRNA-ribosyltransferase</fullName>
    </recommendedName>
</protein>
<dbReference type="KEGG" id="gog:C1280_24280"/>
<dbReference type="Proteomes" id="UP000245802">
    <property type="component" value="Chromosome"/>
</dbReference>
<sequence>MIRYLTGVRHPELDSVAAQDGEYGVRPPLGVLVQPLTAWYLRDASQFYDYCGIDNGCFTEAGRGRFTMAGYERLVKSGLEQFGPDLLFATAPDTPFDWSATLRSSLPTLQTIRRWQCPAALVWQDGATAENMPWDAFDVGFIGGSTEWKLGPYAKRLTAEARRRGKLVHMGRVNSTRRLLVAQRFGCDTADGTYLKHELAKGVDPAEAVGRMVEWLRVCFSTEQTEVRAELVRSCPMLADPERMKALRLAGLIW</sequence>
<gene>
    <name evidence="1" type="ORF">C1280_24280</name>
</gene>
<evidence type="ECO:0008006" key="3">
    <source>
        <dbReference type="Google" id="ProtNLM"/>
    </source>
</evidence>
<reference evidence="1 2" key="1">
    <citation type="submission" date="2018-01" db="EMBL/GenBank/DDBJ databases">
        <title>G. obscuriglobus.</title>
        <authorList>
            <person name="Franke J."/>
            <person name="Blomberg W."/>
            <person name="Selmecki A."/>
        </authorList>
    </citation>
    <scope>NUCLEOTIDE SEQUENCE [LARGE SCALE GENOMIC DNA]</scope>
    <source>
        <strain evidence="1 2">DSM 5831</strain>
    </source>
</reference>
<organism evidence="1 2">
    <name type="scientific">Gemmata obscuriglobus</name>
    <dbReference type="NCBI Taxonomy" id="114"/>
    <lineage>
        <taxon>Bacteria</taxon>
        <taxon>Pseudomonadati</taxon>
        <taxon>Planctomycetota</taxon>
        <taxon>Planctomycetia</taxon>
        <taxon>Gemmatales</taxon>
        <taxon>Gemmataceae</taxon>
        <taxon>Gemmata</taxon>
    </lineage>
</organism>
<proteinExistence type="predicted"/>
<keyword evidence="2" id="KW-1185">Reference proteome</keyword>
<evidence type="ECO:0000313" key="1">
    <source>
        <dbReference type="EMBL" id="AWM39816.1"/>
    </source>
</evidence>
<name>A0A2Z3H8A8_9BACT</name>
<evidence type="ECO:0000313" key="2">
    <source>
        <dbReference type="Proteomes" id="UP000245802"/>
    </source>
</evidence>
<dbReference type="EMBL" id="CP025958">
    <property type="protein sequence ID" value="AWM39816.1"/>
    <property type="molecule type" value="Genomic_DNA"/>
</dbReference>
<dbReference type="RefSeq" id="WP_010035237.1">
    <property type="nucleotide sequence ID" value="NZ_CP025958.1"/>
</dbReference>